<dbReference type="GO" id="GO:0090158">
    <property type="term" value="P:endoplasmic reticulum membrane organization"/>
    <property type="evidence" value="ECO:0007669"/>
    <property type="project" value="TreeGrafter"/>
</dbReference>
<dbReference type="GO" id="GO:0061817">
    <property type="term" value="P:endoplasmic reticulum-plasma membrane tethering"/>
    <property type="evidence" value="ECO:0007669"/>
    <property type="project" value="TreeGrafter"/>
</dbReference>
<feature type="transmembrane region" description="Helical" evidence="3">
    <location>
        <begin position="219"/>
        <end position="239"/>
    </location>
</feature>
<dbReference type="Pfam" id="PF00635">
    <property type="entry name" value="Motile_Sperm"/>
    <property type="match status" value="1"/>
</dbReference>
<evidence type="ECO:0000256" key="3">
    <source>
        <dbReference type="SAM" id="Phobius"/>
    </source>
</evidence>
<feature type="compositionally biased region" description="Acidic residues" evidence="2">
    <location>
        <begin position="134"/>
        <end position="144"/>
    </location>
</feature>
<keyword evidence="3" id="KW-1133">Transmembrane helix</keyword>
<dbReference type="STRING" id="40148.A0A0D9ZNZ2"/>
<dbReference type="InterPro" id="IPR008962">
    <property type="entry name" value="PapD-like_sf"/>
</dbReference>
<protein>
    <recommendedName>
        <fullName evidence="4">MSP domain-containing protein</fullName>
    </recommendedName>
</protein>
<dbReference type="FunFam" id="2.60.40.10:FF:000813">
    <property type="entry name" value="Vesicle-associated protein 1-1"/>
    <property type="match status" value="1"/>
</dbReference>
<dbReference type="PIRSF" id="PIRSF019693">
    <property type="entry name" value="VAMP-associated"/>
    <property type="match status" value="1"/>
</dbReference>
<dbReference type="PROSITE" id="PS50202">
    <property type="entry name" value="MSP"/>
    <property type="match status" value="1"/>
</dbReference>
<keyword evidence="3" id="KW-0812">Transmembrane</keyword>
<comment type="similarity">
    <text evidence="1">Belongs to the VAMP-associated protein (VAP) (TC 9.B.17) family.</text>
</comment>
<dbReference type="AlphaFoldDB" id="A0A0D9ZNZ2"/>
<evidence type="ECO:0000313" key="5">
    <source>
        <dbReference type="EnsemblPlants" id="OGLUM04G20990.1"/>
    </source>
</evidence>
<feature type="region of interest" description="Disordered" evidence="2">
    <location>
        <begin position="129"/>
        <end position="151"/>
    </location>
</feature>
<evidence type="ECO:0000256" key="2">
    <source>
        <dbReference type="SAM" id="MobiDB-lite"/>
    </source>
</evidence>
<evidence type="ECO:0000259" key="4">
    <source>
        <dbReference type="PROSITE" id="PS50202"/>
    </source>
</evidence>
<dbReference type="Gramene" id="OGLUM04G20990.1">
    <property type="protein sequence ID" value="OGLUM04G20990.1"/>
    <property type="gene ID" value="OGLUM04G20990"/>
</dbReference>
<reference evidence="5" key="1">
    <citation type="submission" date="2015-04" db="UniProtKB">
        <authorList>
            <consortium name="EnsemblPlants"/>
        </authorList>
    </citation>
    <scope>IDENTIFICATION</scope>
</reference>
<dbReference type="PANTHER" id="PTHR10809">
    <property type="entry name" value="VESICLE-ASSOCIATED MEMBRANE PROTEIN-ASSOCIATED PROTEIN"/>
    <property type="match status" value="1"/>
</dbReference>
<dbReference type="Proteomes" id="UP000026961">
    <property type="component" value="Chromosome 4"/>
</dbReference>
<dbReference type="PANTHER" id="PTHR10809:SF160">
    <property type="entry name" value="VESICLE-ASSOCIATED PROTEIN 1-3"/>
    <property type="match status" value="1"/>
</dbReference>
<dbReference type="Gene3D" id="2.60.40.10">
    <property type="entry name" value="Immunoglobulins"/>
    <property type="match status" value="1"/>
</dbReference>
<name>A0A0D9ZNZ2_9ORYZ</name>
<dbReference type="InterPro" id="IPR016763">
    <property type="entry name" value="VAP"/>
</dbReference>
<dbReference type="eggNOG" id="KOG0439">
    <property type="taxonomic scope" value="Eukaryota"/>
</dbReference>
<dbReference type="InterPro" id="IPR000535">
    <property type="entry name" value="MSP_dom"/>
</dbReference>
<sequence>MSNTLLRVHPSELKIPYEYKRKRSCCMQLTNKTNQYVAYKVKTTNPRKYSVRHACGILPPRSSCDITVTMQAPVEMLSDYHCKDKFLVQSVAVGYGATMRDFVPELFTKAPGRVIEEFKLRVVYVAANPPSPVPEEEEEEEEDASPQSEVMSHGVKMTSVFDAVTVSTLTDRSADKVSSAEGVSVESMLVAEREYPVEENQKLQQQMELLRAARSSQQGFSAMFVLLVFMSSVCIGHFMKQIKV</sequence>
<proteinExistence type="inferred from homology"/>
<feature type="domain" description="MSP" evidence="4">
    <location>
        <begin position="5"/>
        <end position="125"/>
    </location>
</feature>
<dbReference type="GO" id="GO:0005789">
    <property type="term" value="C:endoplasmic reticulum membrane"/>
    <property type="evidence" value="ECO:0007669"/>
    <property type="project" value="InterPro"/>
</dbReference>
<evidence type="ECO:0000256" key="1">
    <source>
        <dbReference type="ARBA" id="ARBA00008932"/>
    </source>
</evidence>
<keyword evidence="3" id="KW-0472">Membrane</keyword>
<organism evidence="5">
    <name type="scientific">Oryza glumipatula</name>
    <dbReference type="NCBI Taxonomy" id="40148"/>
    <lineage>
        <taxon>Eukaryota</taxon>
        <taxon>Viridiplantae</taxon>
        <taxon>Streptophyta</taxon>
        <taxon>Embryophyta</taxon>
        <taxon>Tracheophyta</taxon>
        <taxon>Spermatophyta</taxon>
        <taxon>Magnoliopsida</taxon>
        <taxon>Liliopsida</taxon>
        <taxon>Poales</taxon>
        <taxon>Poaceae</taxon>
        <taxon>BOP clade</taxon>
        <taxon>Oryzoideae</taxon>
        <taxon>Oryzeae</taxon>
        <taxon>Oryzinae</taxon>
        <taxon>Oryza</taxon>
    </lineage>
</organism>
<keyword evidence="6" id="KW-1185">Reference proteome</keyword>
<evidence type="ECO:0000313" key="6">
    <source>
        <dbReference type="Proteomes" id="UP000026961"/>
    </source>
</evidence>
<dbReference type="SUPFAM" id="SSF49354">
    <property type="entry name" value="PapD-like"/>
    <property type="match status" value="1"/>
</dbReference>
<dbReference type="InterPro" id="IPR013783">
    <property type="entry name" value="Ig-like_fold"/>
</dbReference>
<accession>A0A0D9ZNZ2</accession>
<dbReference type="HOGENOM" id="CLU_036554_1_2_1"/>
<dbReference type="EnsemblPlants" id="OGLUM04G20990.1">
    <property type="protein sequence ID" value="OGLUM04G20990.1"/>
    <property type="gene ID" value="OGLUM04G20990"/>
</dbReference>
<dbReference type="GO" id="GO:0005886">
    <property type="term" value="C:plasma membrane"/>
    <property type="evidence" value="ECO:0007669"/>
    <property type="project" value="TreeGrafter"/>
</dbReference>
<reference evidence="5" key="2">
    <citation type="submission" date="2018-05" db="EMBL/GenBank/DDBJ databases">
        <title>OgluRS3 (Oryza glumaepatula Reference Sequence Version 3).</title>
        <authorList>
            <person name="Zhang J."/>
            <person name="Kudrna D."/>
            <person name="Lee S."/>
            <person name="Talag J."/>
            <person name="Welchert J."/>
            <person name="Wing R.A."/>
        </authorList>
    </citation>
    <scope>NUCLEOTIDE SEQUENCE [LARGE SCALE GENOMIC DNA]</scope>
</reference>